<reference evidence="2" key="1">
    <citation type="journal article" date="2015" name="Proc. Natl. Acad. Sci. U.S.A.">
        <title>Networks of energetic and metabolic interactions define dynamics in microbial communities.</title>
        <authorList>
            <person name="Embree M."/>
            <person name="Liu J.K."/>
            <person name="Al-Bassam M.M."/>
            <person name="Zengler K."/>
        </authorList>
    </citation>
    <scope>NUCLEOTIDE SEQUENCE</scope>
</reference>
<protein>
    <submittedName>
        <fullName evidence="2">Uncharacterized protein</fullName>
    </submittedName>
</protein>
<gene>
    <name evidence="2" type="ORF">ASZ90_013205</name>
</gene>
<comment type="caution">
    <text evidence="2">The sequence shown here is derived from an EMBL/GenBank/DDBJ whole genome shotgun (WGS) entry which is preliminary data.</text>
</comment>
<sequence>MKTIQCGLLLLQLFLIIILSAIRAGQIQLVLAFLTSSILGNLFMVLVFASMALGSPMTVDQSAGADRLTADPII</sequence>
<keyword evidence="1" id="KW-0472">Membrane</keyword>
<feature type="transmembrane region" description="Helical" evidence="1">
    <location>
        <begin position="34"/>
        <end position="53"/>
    </location>
</feature>
<keyword evidence="1" id="KW-0812">Transmembrane</keyword>
<keyword evidence="1" id="KW-1133">Transmembrane helix</keyword>
<dbReference type="EMBL" id="LNQE01001462">
    <property type="protein sequence ID" value="KUG17108.1"/>
    <property type="molecule type" value="Genomic_DNA"/>
</dbReference>
<accession>A0A0W8F8A6</accession>
<organism evidence="2">
    <name type="scientific">hydrocarbon metagenome</name>
    <dbReference type="NCBI Taxonomy" id="938273"/>
    <lineage>
        <taxon>unclassified sequences</taxon>
        <taxon>metagenomes</taxon>
        <taxon>ecological metagenomes</taxon>
    </lineage>
</organism>
<evidence type="ECO:0000313" key="2">
    <source>
        <dbReference type="EMBL" id="KUG17108.1"/>
    </source>
</evidence>
<name>A0A0W8F8A6_9ZZZZ</name>
<dbReference type="AlphaFoldDB" id="A0A0W8F8A6"/>
<evidence type="ECO:0000256" key="1">
    <source>
        <dbReference type="SAM" id="Phobius"/>
    </source>
</evidence>
<proteinExistence type="predicted"/>